<protein>
    <submittedName>
        <fullName evidence="1">Uncharacterized protein</fullName>
    </submittedName>
</protein>
<dbReference type="AlphaFoldDB" id="A0A270NMH5"/>
<dbReference type="EMBL" id="NJGC01000004">
    <property type="protein sequence ID" value="PAM73319.1"/>
    <property type="molecule type" value="Genomic_DNA"/>
</dbReference>
<organism evidence="1 2">
    <name type="scientific">Stenotrophomonas maltophilia</name>
    <name type="common">Pseudomonas maltophilia</name>
    <name type="synonym">Xanthomonas maltophilia</name>
    <dbReference type="NCBI Taxonomy" id="40324"/>
    <lineage>
        <taxon>Bacteria</taxon>
        <taxon>Pseudomonadati</taxon>
        <taxon>Pseudomonadota</taxon>
        <taxon>Gammaproteobacteria</taxon>
        <taxon>Lysobacterales</taxon>
        <taxon>Lysobacteraceae</taxon>
        <taxon>Stenotrophomonas</taxon>
        <taxon>Stenotrophomonas maltophilia group</taxon>
    </lineage>
</organism>
<accession>A0A270NMH5</accession>
<reference evidence="1 2" key="1">
    <citation type="submission" date="2017-06" db="EMBL/GenBank/DDBJ databases">
        <title>Genome sequencing and assembly of Stenotrophomonas maltophilia DF07.</title>
        <authorList>
            <person name="Iyer R."/>
        </authorList>
    </citation>
    <scope>NUCLEOTIDE SEQUENCE [LARGE SCALE GENOMIC DNA]</scope>
    <source>
        <strain evidence="1 2">DF07</strain>
    </source>
</reference>
<dbReference type="Proteomes" id="UP000216433">
    <property type="component" value="Unassembled WGS sequence"/>
</dbReference>
<evidence type="ECO:0000313" key="1">
    <source>
        <dbReference type="EMBL" id="PAM73319.1"/>
    </source>
</evidence>
<name>A0A270NMH5_STEMA</name>
<proteinExistence type="predicted"/>
<evidence type="ECO:0000313" key="2">
    <source>
        <dbReference type="Proteomes" id="UP000216433"/>
    </source>
</evidence>
<sequence>MAAGAQEQGPARRRGIRVVVHKVRPEARWHLSKGAWQGGNRLFRLGVPEPGKGAGIPVMVI</sequence>
<comment type="caution">
    <text evidence="1">The sequence shown here is derived from an EMBL/GenBank/DDBJ whole genome shotgun (WGS) entry which is preliminary data.</text>
</comment>
<gene>
    <name evidence="1" type="ORF">CEK00_05615</name>
</gene>